<gene>
    <name evidence="3" type="ORF">FHU37_000953</name>
</gene>
<keyword evidence="4" id="KW-1185">Reference proteome</keyword>
<dbReference type="RefSeq" id="WP_179812978.1">
    <property type="nucleotide sequence ID" value="NZ_JACBZD010000001.1"/>
</dbReference>
<feature type="compositionally biased region" description="Pro residues" evidence="1">
    <location>
        <begin position="97"/>
        <end position="109"/>
    </location>
</feature>
<keyword evidence="2" id="KW-0472">Membrane</keyword>
<feature type="region of interest" description="Disordered" evidence="1">
    <location>
        <begin position="471"/>
        <end position="519"/>
    </location>
</feature>
<evidence type="ECO:0000256" key="2">
    <source>
        <dbReference type="SAM" id="Phobius"/>
    </source>
</evidence>
<proteinExistence type="predicted"/>
<comment type="caution">
    <text evidence="3">The sequence shown here is derived from an EMBL/GenBank/DDBJ whole genome shotgun (WGS) entry which is preliminary data.</text>
</comment>
<sequence length="519" mass="52855">MVARGAPAGGGAGPVAGRQRPTGQGGGRGEPTAAAAPDTPPAVEPDADRPQPPGECATPPGAPERTAEPGPDLPPGWTRGGGDGRRAPDAPGATTPPTQPPAAAPPAPAAPGTRPGGATPGTRLVVQVHRPPVPPARHASEPPSARHAPPAPARPPAPSTAVISGAPPAPAAPVIPAPRTESAPRTAAPPRPHGAPPRPAPPAAPPPAPAEAAPPAAPAPRRPTRRRLRPAAAWLCVVTGLGLLAGSVVGGVWVAERRPEPPAVPPAVAEFENAADVWRNVPVDQLFPPAPHGEGAGRGRADRDWIRLGVRDDADCLTPLGAAWQELLADVGCSRLLRASYTDTARSVVTTVGVLITDADQSAAWALQREWHERGRDADTALLPPTLPVAESVATAFGPSQRASWVVELYADRPWVVYAVSGFADGRAVPEAVPADDALAPEDRSAVAESGIAHQTRALADLVGETFRQAAEDDWHDRSPSAGPAESRAVGAAAAPVGPVNEPARAARGGRRVRGRRRG</sequence>
<feature type="compositionally biased region" description="Low complexity" evidence="1">
    <location>
        <begin position="482"/>
        <end position="507"/>
    </location>
</feature>
<feature type="compositionally biased region" description="Pro residues" evidence="1">
    <location>
        <begin position="187"/>
        <end position="209"/>
    </location>
</feature>
<feature type="transmembrane region" description="Helical" evidence="2">
    <location>
        <begin position="231"/>
        <end position="255"/>
    </location>
</feature>
<evidence type="ECO:0000256" key="1">
    <source>
        <dbReference type="SAM" id="MobiDB-lite"/>
    </source>
</evidence>
<accession>A0A852ZRV4</accession>
<feature type="compositionally biased region" description="Basic residues" evidence="1">
    <location>
        <begin position="508"/>
        <end position="519"/>
    </location>
</feature>
<feature type="compositionally biased region" description="Pro residues" evidence="1">
    <location>
        <begin position="149"/>
        <end position="158"/>
    </location>
</feature>
<keyword evidence="2" id="KW-0812">Transmembrane</keyword>
<feature type="compositionally biased region" description="Pro residues" evidence="1">
    <location>
        <begin position="167"/>
        <end position="176"/>
    </location>
</feature>
<keyword evidence="2" id="KW-1133">Transmembrane helix</keyword>
<dbReference type="Proteomes" id="UP000567795">
    <property type="component" value="Unassembled WGS sequence"/>
</dbReference>
<organism evidence="3 4">
    <name type="scientific">Allostreptomyces psammosilenae</name>
    <dbReference type="NCBI Taxonomy" id="1892865"/>
    <lineage>
        <taxon>Bacteria</taxon>
        <taxon>Bacillati</taxon>
        <taxon>Actinomycetota</taxon>
        <taxon>Actinomycetes</taxon>
        <taxon>Kitasatosporales</taxon>
        <taxon>Streptomycetaceae</taxon>
        <taxon>Allostreptomyces</taxon>
    </lineage>
</organism>
<feature type="region of interest" description="Disordered" evidence="1">
    <location>
        <begin position="1"/>
        <end position="225"/>
    </location>
</feature>
<evidence type="ECO:0000313" key="4">
    <source>
        <dbReference type="Proteomes" id="UP000567795"/>
    </source>
</evidence>
<dbReference type="EMBL" id="JACBZD010000001">
    <property type="protein sequence ID" value="NYI04010.1"/>
    <property type="molecule type" value="Genomic_DNA"/>
</dbReference>
<protein>
    <submittedName>
        <fullName evidence="3">Uncharacterized protein</fullName>
    </submittedName>
</protein>
<dbReference type="AlphaFoldDB" id="A0A852ZRV4"/>
<name>A0A852ZRV4_9ACTN</name>
<reference evidence="3 4" key="1">
    <citation type="submission" date="2020-07" db="EMBL/GenBank/DDBJ databases">
        <title>Sequencing the genomes of 1000 actinobacteria strains.</title>
        <authorList>
            <person name="Klenk H.-P."/>
        </authorList>
    </citation>
    <scope>NUCLEOTIDE SEQUENCE [LARGE SCALE GENOMIC DNA]</scope>
    <source>
        <strain evidence="3 4">DSM 42178</strain>
    </source>
</reference>
<evidence type="ECO:0000313" key="3">
    <source>
        <dbReference type="EMBL" id="NYI04010.1"/>
    </source>
</evidence>
<feature type="compositionally biased region" description="Low complexity" evidence="1">
    <location>
        <begin position="177"/>
        <end position="186"/>
    </location>
</feature>